<dbReference type="EMBL" id="JAUJYO010000003">
    <property type="protein sequence ID" value="KAK1320543.1"/>
    <property type="molecule type" value="Genomic_DNA"/>
</dbReference>
<reference evidence="1" key="2">
    <citation type="submission" date="2023-06" db="EMBL/GenBank/DDBJ databases">
        <authorList>
            <person name="Ma L."/>
            <person name="Liu K.-W."/>
            <person name="Li Z."/>
            <person name="Hsiao Y.-Y."/>
            <person name="Qi Y."/>
            <person name="Fu T."/>
            <person name="Tang G."/>
            <person name="Zhang D."/>
            <person name="Sun W.-H."/>
            <person name="Liu D.-K."/>
            <person name="Li Y."/>
            <person name="Chen G.-Z."/>
            <person name="Liu X.-D."/>
            <person name="Liao X.-Y."/>
            <person name="Jiang Y.-T."/>
            <person name="Yu X."/>
            <person name="Hao Y."/>
            <person name="Huang J."/>
            <person name="Zhao X.-W."/>
            <person name="Ke S."/>
            <person name="Chen Y.-Y."/>
            <person name="Wu W.-L."/>
            <person name="Hsu J.-L."/>
            <person name="Lin Y.-F."/>
            <person name="Huang M.-D."/>
            <person name="Li C.-Y."/>
            <person name="Huang L."/>
            <person name="Wang Z.-W."/>
            <person name="Zhao X."/>
            <person name="Zhong W.-Y."/>
            <person name="Peng D.-H."/>
            <person name="Ahmad S."/>
            <person name="Lan S."/>
            <person name="Zhang J.-S."/>
            <person name="Tsai W.-C."/>
            <person name="Van De Peer Y."/>
            <person name="Liu Z.-J."/>
        </authorList>
    </citation>
    <scope>NUCLEOTIDE SEQUENCE</scope>
    <source>
        <strain evidence="1">CP</strain>
        <tissue evidence="1">Leaves</tissue>
    </source>
</reference>
<dbReference type="AlphaFoldDB" id="A0AAV9F8F6"/>
<gene>
    <name evidence="1" type="ORF">QJS10_CPA03g01612</name>
</gene>
<reference evidence="1" key="1">
    <citation type="journal article" date="2023" name="Nat. Commun.">
        <title>Diploid and tetraploid genomes of Acorus and the evolution of monocots.</title>
        <authorList>
            <person name="Ma L."/>
            <person name="Liu K.W."/>
            <person name="Li Z."/>
            <person name="Hsiao Y.Y."/>
            <person name="Qi Y."/>
            <person name="Fu T."/>
            <person name="Tang G.D."/>
            <person name="Zhang D."/>
            <person name="Sun W.H."/>
            <person name="Liu D.K."/>
            <person name="Li Y."/>
            <person name="Chen G.Z."/>
            <person name="Liu X.D."/>
            <person name="Liao X.Y."/>
            <person name="Jiang Y.T."/>
            <person name="Yu X."/>
            <person name="Hao Y."/>
            <person name="Huang J."/>
            <person name="Zhao X.W."/>
            <person name="Ke S."/>
            <person name="Chen Y.Y."/>
            <person name="Wu W.L."/>
            <person name="Hsu J.L."/>
            <person name="Lin Y.F."/>
            <person name="Huang M.D."/>
            <person name="Li C.Y."/>
            <person name="Huang L."/>
            <person name="Wang Z.W."/>
            <person name="Zhao X."/>
            <person name="Zhong W.Y."/>
            <person name="Peng D.H."/>
            <person name="Ahmad S."/>
            <person name="Lan S."/>
            <person name="Zhang J.S."/>
            <person name="Tsai W.C."/>
            <person name="Van de Peer Y."/>
            <person name="Liu Z.J."/>
        </authorList>
    </citation>
    <scope>NUCLEOTIDE SEQUENCE</scope>
    <source>
        <strain evidence="1">CP</strain>
    </source>
</reference>
<comment type="caution">
    <text evidence="1">The sequence shown here is derived from an EMBL/GenBank/DDBJ whole genome shotgun (WGS) entry which is preliminary data.</text>
</comment>
<organism evidence="1 2">
    <name type="scientific">Acorus calamus</name>
    <name type="common">Sweet flag</name>
    <dbReference type="NCBI Taxonomy" id="4465"/>
    <lineage>
        <taxon>Eukaryota</taxon>
        <taxon>Viridiplantae</taxon>
        <taxon>Streptophyta</taxon>
        <taxon>Embryophyta</taxon>
        <taxon>Tracheophyta</taxon>
        <taxon>Spermatophyta</taxon>
        <taxon>Magnoliopsida</taxon>
        <taxon>Liliopsida</taxon>
        <taxon>Acoraceae</taxon>
        <taxon>Acorus</taxon>
    </lineage>
</organism>
<dbReference type="Proteomes" id="UP001180020">
    <property type="component" value="Unassembled WGS sequence"/>
</dbReference>
<evidence type="ECO:0000313" key="1">
    <source>
        <dbReference type="EMBL" id="KAK1320543.1"/>
    </source>
</evidence>
<sequence length="63" mass="7087">MAMTSMPVEFVAQDNFYRKSCESNASLNMLREGRIPRWVSRKYAIVDPNGFGKSFSTVALSPP</sequence>
<protein>
    <submittedName>
        <fullName evidence="1">Uncharacterized protein</fullName>
    </submittedName>
</protein>
<accession>A0AAV9F8F6</accession>
<evidence type="ECO:0000313" key="2">
    <source>
        <dbReference type="Proteomes" id="UP001180020"/>
    </source>
</evidence>
<keyword evidence="2" id="KW-1185">Reference proteome</keyword>
<name>A0AAV9F8F6_ACOCL</name>
<proteinExistence type="predicted"/>